<gene>
    <name evidence="2" type="ORF">JBS370_LOCUS36953</name>
    <name evidence="1" type="ORF">ZHD862_LOCUS37293</name>
</gene>
<reference evidence="1" key="1">
    <citation type="submission" date="2021-02" db="EMBL/GenBank/DDBJ databases">
        <authorList>
            <person name="Nowell W R."/>
        </authorList>
    </citation>
    <scope>NUCLEOTIDE SEQUENCE</scope>
</reference>
<evidence type="ECO:0000313" key="3">
    <source>
        <dbReference type="Proteomes" id="UP000663864"/>
    </source>
</evidence>
<name>A0A815SSC4_9BILA</name>
<evidence type="ECO:0000313" key="2">
    <source>
        <dbReference type="EMBL" id="CAF4210114.1"/>
    </source>
</evidence>
<comment type="caution">
    <text evidence="1">The sequence shown here is derived from an EMBL/GenBank/DDBJ whole genome shotgun (WGS) entry which is preliminary data.</text>
</comment>
<dbReference type="EMBL" id="CAJOBD010015653">
    <property type="protein sequence ID" value="CAF4210114.1"/>
    <property type="molecule type" value="Genomic_DNA"/>
</dbReference>
<evidence type="ECO:0000313" key="1">
    <source>
        <dbReference type="EMBL" id="CAF1497453.1"/>
    </source>
</evidence>
<dbReference type="Proteomes" id="UP000663836">
    <property type="component" value="Unassembled WGS sequence"/>
</dbReference>
<dbReference type="Proteomes" id="UP000663864">
    <property type="component" value="Unassembled WGS sequence"/>
</dbReference>
<dbReference type="AlphaFoldDB" id="A0A815SSC4"/>
<dbReference type="EMBL" id="CAJNOT010006870">
    <property type="protein sequence ID" value="CAF1497453.1"/>
    <property type="molecule type" value="Genomic_DNA"/>
</dbReference>
<organism evidence="1 3">
    <name type="scientific">Rotaria sordida</name>
    <dbReference type="NCBI Taxonomy" id="392033"/>
    <lineage>
        <taxon>Eukaryota</taxon>
        <taxon>Metazoa</taxon>
        <taxon>Spiralia</taxon>
        <taxon>Gnathifera</taxon>
        <taxon>Rotifera</taxon>
        <taxon>Eurotatoria</taxon>
        <taxon>Bdelloidea</taxon>
        <taxon>Philodinida</taxon>
        <taxon>Philodinidae</taxon>
        <taxon>Rotaria</taxon>
    </lineage>
</organism>
<proteinExistence type="predicted"/>
<accession>A0A815SSC4</accession>
<sequence length="81" mass="9398">MPHGIHKVSFFTNRAGRYLSNENSLRYPQDLFIDNVNDNFNQTIIIVGDENRHHHCNVSFFPTAMKLDKFENIFVIINGSS</sequence>
<protein>
    <submittedName>
        <fullName evidence="1">Uncharacterized protein</fullName>
    </submittedName>
</protein>